<comment type="caution">
    <text evidence="1">The sequence shown here is derived from an EMBL/GenBank/DDBJ whole genome shotgun (WGS) entry which is preliminary data.</text>
</comment>
<dbReference type="Proteomes" id="UP000286921">
    <property type="component" value="Unassembled WGS sequence"/>
</dbReference>
<gene>
    <name evidence="1" type="ORF">AAWM_03698</name>
</gene>
<dbReference type="AlphaFoldDB" id="A0A401KNF0"/>
<protein>
    <submittedName>
        <fullName evidence="1">Uncharacterized protein</fullName>
    </submittedName>
</protein>
<organism evidence="1 2">
    <name type="scientific">Aspergillus awamori</name>
    <name type="common">Black koji mold</name>
    <dbReference type="NCBI Taxonomy" id="105351"/>
    <lineage>
        <taxon>Eukaryota</taxon>
        <taxon>Fungi</taxon>
        <taxon>Dikarya</taxon>
        <taxon>Ascomycota</taxon>
        <taxon>Pezizomycotina</taxon>
        <taxon>Eurotiomycetes</taxon>
        <taxon>Eurotiomycetidae</taxon>
        <taxon>Eurotiales</taxon>
        <taxon>Aspergillaceae</taxon>
        <taxon>Aspergillus</taxon>
    </lineage>
</organism>
<dbReference type="STRING" id="105351.A0A401KNF0"/>
<proteinExistence type="predicted"/>
<evidence type="ECO:0000313" key="2">
    <source>
        <dbReference type="Proteomes" id="UP000286921"/>
    </source>
</evidence>
<sequence>MSSCSSDTDPDTDPHVVMRERNYYNGVYDTPIATFLANASTCLDCNLVLQVIEAVKPGWVKENAHLGLVDYHREKSEDDKSTIVPQFTLHLQQSVGMAGVDLHQPTSFHFFKRAATARYEPHHVDSHAGKSPEFTGNFLARSLEVTHDSGSQQPLNELINGYHTVTSMTEPVSLQILDTSRGALSMSARRMGPAIHSSSNLPSLPATQVSATAGEMILTKS</sequence>
<evidence type="ECO:0000313" key="1">
    <source>
        <dbReference type="EMBL" id="GCB20813.1"/>
    </source>
</evidence>
<dbReference type="EMBL" id="BDHI01000007">
    <property type="protein sequence ID" value="GCB20813.1"/>
    <property type="molecule type" value="Genomic_DNA"/>
</dbReference>
<name>A0A401KNF0_ASPAW</name>
<accession>A0A401KNF0</accession>
<reference evidence="1 2" key="1">
    <citation type="submission" date="2016-09" db="EMBL/GenBank/DDBJ databases">
        <title>Aspergillus awamori IFM 58123T.</title>
        <authorList>
            <person name="Kusuya Y."/>
            <person name="Shimizu M."/>
            <person name="Takahashi H."/>
            <person name="Yaguchi T."/>
        </authorList>
    </citation>
    <scope>NUCLEOTIDE SEQUENCE [LARGE SCALE GENOMIC DNA]</scope>
    <source>
        <strain evidence="1 2">IFM 58123</strain>
    </source>
</reference>
<keyword evidence="2" id="KW-1185">Reference proteome</keyword>